<dbReference type="RefSeq" id="XP_008172795.1">
    <property type="nucleotide sequence ID" value="XM_008174573.4"/>
</dbReference>
<dbReference type="PANTHER" id="PTHR13388:SF9">
    <property type="entry name" value="TRANSMEMBRANE PROTEIN 132A"/>
    <property type="match status" value="1"/>
</dbReference>
<dbReference type="InterPro" id="IPR031436">
    <property type="entry name" value="TMEM132_C"/>
</dbReference>
<dbReference type="InterPro" id="IPR055424">
    <property type="entry name" value="Ig_TMEM132_6th"/>
</dbReference>
<feature type="domain" description="Transmembrane protein family 132 fourth" evidence="10">
    <location>
        <begin position="438"/>
        <end position="535"/>
    </location>
</feature>
<evidence type="ECO:0000259" key="11">
    <source>
        <dbReference type="Pfam" id="PF23039"/>
    </source>
</evidence>
<dbReference type="InterPro" id="IPR055423">
    <property type="entry name" value="Ig_TMEM132_5th"/>
</dbReference>
<name>A0A8C3IWZ9_CHRPI</name>
<protein>
    <submittedName>
        <fullName evidence="15">Transmembrane protein 132A</fullName>
    </submittedName>
</protein>
<feature type="region of interest" description="Disordered" evidence="6">
    <location>
        <begin position="248"/>
        <end position="268"/>
    </location>
</feature>
<evidence type="ECO:0000259" key="10">
    <source>
        <dbReference type="Pfam" id="PF16070"/>
    </source>
</evidence>
<feature type="compositionally biased region" description="Polar residues" evidence="6">
    <location>
        <begin position="971"/>
        <end position="986"/>
    </location>
</feature>
<dbReference type="InterPro" id="IPR031435">
    <property type="entry name" value="TMEM132_N"/>
</dbReference>
<dbReference type="OMA" id="GPCGPWL"/>
<reference evidence="15" key="2">
    <citation type="submission" date="2025-09" db="UniProtKB">
        <authorList>
            <consortium name="Ensembl"/>
        </authorList>
    </citation>
    <scope>IDENTIFICATION</scope>
</reference>
<dbReference type="CTD" id="54972"/>
<dbReference type="Pfam" id="PF15706">
    <property type="entry name" value="TMEM132_C"/>
    <property type="match status" value="1"/>
</dbReference>
<dbReference type="GO" id="GO:0005783">
    <property type="term" value="C:endoplasmic reticulum"/>
    <property type="evidence" value="ECO:0007669"/>
    <property type="project" value="Ensembl"/>
</dbReference>
<dbReference type="Pfam" id="PF16070">
    <property type="entry name" value="Ig_TMEM132_4th"/>
    <property type="match status" value="1"/>
</dbReference>
<dbReference type="GeneID" id="101936420"/>
<feature type="domain" description="Transmembrane protein TMEM132 fifth" evidence="13">
    <location>
        <begin position="538"/>
        <end position="675"/>
    </location>
</feature>
<feature type="transmembrane region" description="Helical" evidence="7">
    <location>
        <begin position="902"/>
        <end position="927"/>
    </location>
</feature>
<comment type="similarity">
    <text evidence="2">Belongs to the TMEM132 family.</text>
</comment>
<evidence type="ECO:0000259" key="14">
    <source>
        <dbReference type="Pfam" id="PF23487"/>
    </source>
</evidence>
<dbReference type="PANTHER" id="PTHR13388">
    <property type="entry name" value="DETONATOR, ISOFORM E"/>
    <property type="match status" value="1"/>
</dbReference>
<keyword evidence="16" id="KW-1185">Reference proteome</keyword>
<feature type="compositionally biased region" description="Low complexity" evidence="6">
    <location>
        <begin position="840"/>
        <end position="849"/>
    </location>
</feature>
<feature type="region of interest" description="Disordered" evidence="6">
    <location>
        <begin position="963"/>
        <end position="987"/>
    </location>
</feature>
<keyword evidence="5 7" id="KW-0472">Membrane</keyword>
<dbReference type="AlphaFoldDB" id="A0A8C3IWZ9"/>
<feature type="domain" description="Transmembrane protein TMEM132 sixth" evidence="14">
    <location>
        <begin position="677"/>
        <end position="791"/>
    </location>
</feature>
<dbReference type="InterPro" id="IPR026307">
    <property type="entry name" value="TMEM132"/>
</dbReference>
<evidence type="ECO:0000256" key="3">
    <source>
        <dbReference type="ARBA" id="ARBA00022692"/>
    </source>
</evidence>
<gene>
    <name evidence="15" type="primary">TMEM132A</name>
</gene>
<evidence type="ECO:0000313" key="15">
    <source>
        <dbReference type="Ensembl" id="ENSCPBP00000039294.1"/>
    </source>
</evidence>
<dbReference type="Ensembl" id="ENSCPBT00000046053.1">
    <property type="protein sequence ID" value="ENSCPBP00000039294.1"/>
    <property type="gene ID" value="ENSCPBG00000027070.1"/>
</dbReference>
<sequence>MLRAQVGGSEPRASPMAPGRAGMGPPHLAAPLASGRGCLVLLAALLALETARVSGELDPPDLVYLPAELKVLDIPDHFRLQRVDRYLPGNASLGSHSETYLLLHRRPTAKPLIQATYLPFTAQQAVPAADPHHRYGSAAWDVRAVSIEGTVSPAEPYARVLFHLKGQDWLPGWHDLPCVSLHAFHQTRAVHGACRLQAPLGVCVVELEFPPRWFSATHPSSHSQRRATELAQPPERAELYYSLGTGETSAECSHAGPRERPRAGAEDTKERLHYVGAVELRARDPPRRQEVRLDDNVLIRVPDMALRPGQLFTATLILQQNFTADLLTLRIKVKKGLQVLAARPAVPEAWTAKLDKFKGSKHHTALVTCRRLDAGQLDWRAADFPEFLYLDLVVENGTSGLASTRPVTWQVEYPGQDPEAEKDKMVWEIQVSERDVRALVPLVKEQEIVNTAPLTGIPQAVPVKLVAVEMGGAVFEVTEQMGCESANKQVLKVTDECNSVYVGGKENRGARGARVDFWFRRLHASLLFTVWVPLLPLRIELTDTTLEQVRGWRVPGAAPDSGPAEPEEAGEEAERRARGCRLQYQRAGVRFLAHFVAHPLDGGRHLTYMPSPDWLLDVSHLVGGQAKVQDPRVATLEGGSVVIGREPGVTSVEVRSPVSDSILGEQTLVVSDEKVAVSELQAQLVSGLSLALSMEPGHPGILTATCQALSALHSPKQEAALSVWLAFTDHTLAPVELYGWRDVALSVSSLHPSVAWVRPDKELARPLIVAEGPGQGPLLQLGLHTADSCRKGKQRAPLAAGTAWLEVGISRRLPTPGGPRPRDPRPESPFQRAEGAMSGEAVTAAATETMVGPRKRAPAGVGPDLTKLEGPQGGTSSEEDGPGEEEEEEMVKSPERVTDLEIGMYVLLGVFCLAIFIFLVNCIVFVLRYQRKEPPDAGLGPAPSTQQPHNWVWLGTDQEELSRQLDRCSQHQELSPNPTPDPSTTAKDGGCCCCGTPTGMEGVRGEAGAPEVTGPDLGISTSTFLPAALGSPDLPSTLSRKEVAAPGGRRKRVEFVTFASPRAPEGAASPPSSSAPTVQSILVASEDDIRWVCEDMGLRDPDELRSYMERIRGSS</sequence>
<evidence type="ECO:0000313" key="16">
    <source>
        <dbReference type="Proteomes" id="UP000694380"/>
    </source>
</evidence>
<reference evidence="15" key="1">
    <citation type="submission" date="2025-08" db="UniProtKB">
        <authorList>
            <consortium name="Ensembl"/>
        </authorList>
    </citation>
    <scope>IDENTIFICATION</scope>
</reference>
<evidence type="ECO:0000256" key="4">
    <source>
        <dbReference type="ARBA" id="ARBA00022989"/>
    </source>
</evidence>
<evidence type="ECO:0000259" key="13">
    <source>
        <dbReference type="Pfam" id="PF23486"/>
    </source>
</evidence>
<dbReference type="Pfam" id="PF23039">
    <property type="entry name" value="TMEM132_3rd"/>
    <property type="match status" value="1"/>
</dbReference>
<proteinExistence type="inferred from homology"/>
<evidence type="ECO:0000259" key="8">
    <source>
        <dbReference type="Pfam" id="PF15705"/>
    </source>
</evidence>
<dbReference type="Pfam" id="PF23486">
    <property type="entry name" value="Ig_TMEM132_5th"/>
    <property type="match status" value="1"/>
</dbReference>
<evidence type="ECO:0000256" key="6">
    <source>
        <dbReference type="SAM" id="MobiDB-lite"/>
    </source>
</evidence>
<dbReference type="GO" id="GO:0042177">
    <property type="term" value="P:negative regulation of protein catabolic process"/>
    <property type="evidence" value="ECO:0007669"/>
    <property type="project" value="Ensembl"/>
</dbReference>
<comment type="subcellular location">
    <subcellularLocation>
        <location evidence="1">Membrane</location>
        <topology evidence="1">Single-pass type I membrane protein</topology>
    </subcellularLocation>
</comment>
<dbReference type="InterPro" id="IPR055422">
    <property type="entry name" value="Ig_TMEM132_2nd"/>
</dbReference>
<evidence type="ECO:0000259" key="9">
    <source>
        <dbReference type="Pfam" id="PF15706"/>
    </source>
</evidence>
<organism evidence="15 16">
    <name type="scientific">Chrysemys picta bellii</name>
    <name type="common">Western painted turtle</name>
    <name type="synonym">Emys bellii</name>
    <dbReference type="NCBI Taxonomy" id="8478"/>
    <lineage>
        <taxon>Eukaryota</taxon>
        <taxon>Metazoa</taxon>
        <taxon>Chordata</taxon>
        <taxon>Craniata</taxon>
        <taxon>Vertebrata</taxon>
        <taxon>Euteleostomi</taxon>
        <taxon>Archelosauria</taxon>
        <taxon>Testudinata</taxon>
        <taxon>Testudines</taxon>
        <taxon>Cryptodira</taxon>
        <taxon>Durocryptodira</taxon>
        <taxon>Testudinoidea</taxon>
        <taxon>Emydidae</taxon>
        <taxon>Chrysemys</taxon>
    </lineage>
</organism>
<dbReference type="Pfam" id="PF23481">
    <property type="entry name" value="Ig_TMEM132_2nd"/>
    <property type="match status" value="1"/>
</dbReference>
<dbReference type="Pfam" id="PF15705">
    <property type="entry name" value="TMEM132_N"/>
    <property type="match status" value="1"/>
</dbReference>
<dbReference type="GeneTree" id="ENSGT00940000161414"/>
<feature type="region of interest" description="Disordered" evidence="6">
    <location>
        <begin position="809"/>
        <end position="894"/>
    </location>
</feature>
<dbReference type="GO" id="GO:0042803">
    <property type="term" value="F:protein homodimerization activity"/>
    <property type="evidence" value="ECO:0007669"/>
    <property type="project" value="Ensembl"/>
</dbReference>
<feature type="domain" description="Transmembrane protein TMEM132 cohesin-like" evidence="11">
    <location>
        <begin position="288"/>
        <end position="436"/>
    </location>
</feature>
<dbReference type="InterPro" id="IPR031437">
    <property type="entry name" value="Ig_TMEM132_4th"/>
</dbReference>
<evidence type="ECO:0000256" key="7">
    <source>
        <dbReference type="SAM" id="Phobius"/>
    </source>
</evidence>
<dbReference type="Proteomes" id="UP000694380">
    <property type="component" value="Unplaced"/>
</dbReference>
<accession>A0A8C3IWZ9</accession>
<dbReference type="KEGG" id="cpic:101936420"/>
<feature type="region of interest" description="Disordered" evidence="6">
    <location>
        <begin position="552"/>
        <end position="576"/>
    </location>
</feature>
<feature type="domain" description="Transmembrane protein TMEM132 second Ig-like" evidence="12">
    <location>
        <begin position="143"/>
        <end position="270"/>
    </location>
</feature>
<feature type="domain" description="Transmembrane protein TMEM132 N-terminal" evidence="8">
    <location>
        <begin position="68"/>
        <end position="128"/>
    </location>
</feature>
<dbReference type="GO" id="GO:0061357">
    <property type="term" value="P:positive regulation of Wnt protein secretion"/>
    <property type="evidence" value="ECO:0007669"/>
    <property type="project" value="Ensembl"/>
</dbReference>
<feature type="compositionally biased region" description="Low complexity" evidence="6">
    <location>
        <begin position="555"/>
        <end position="564"/>
    </location>
</feature>
<evidence type="ECO:0000259" key="12">
    <source>
        <dbReference type="Pfam" id="PF23481"/>
    </source>
</evidence>
<keyword evidence="4 7" id="KW-1133">Transmembrane helix</keyword>
<keyword evidence="3 7" id="KW-0812">Transmembrane</keyword>
<dbReference type="GO" id="GO:0030177">
    <property type="term" value="P:positive regulation of Wnt signaling pathway"/>
    <property type="evidence" value="ECO:0007669"/>
    <property type="project" value="Ensembl"/>
</dbReference>
<feature type="domain" description="Transmembrane protein TMEM132 C-terminal" evidence="9">
    <location>
        <begin position="882"/>
        <end position="959"/>
    </location>
</feature>
<feature type="compositionally biased region" description="Acidic residues" evidence="6">
    <location>
        <begin position="877"/>
        <end position="889"/>
    </location>
</feature>
<feature type="compositionally biased region" description="Basic and acidic residues" evidence="6">
    <location>
        <begin position="256"/>
        <end position="268"/>
    </location>
</feature>
<feature type="region of interest" description="Disordered" evidence="6">
    <location>
        <begin position="1"/>
        <end position="22"/>
    </location>
</feature>
<dbReference type="OrthoDB" id="10026202at2759"/>
<dbReference type="Pfam" id="PF23487">
    <property type="entry name" value="Ig_TMEM132_6th"/>
    <property type="match status" value="1"/>
</dbReference>
<dbReference type="GO" id="GO:0005886">
    <property type="term" value="C:plasma membrane"/>
    <property type="evidence" value="ECO:0007669"/>
    <property type="project" value="Ensembl"/>
</dbReference>
<evidence type="ECO:0000256" key="2">
    <source>
        <dbReference type="ARBA" id="ARBA00006166"/>
    </source>
</evidence>
<evidence type="ECO:0000256" key="1">
    <source>
        <dbReference type="ARBA" id="ARBA00004479"/>
    </source>
</evidence>
<dbReference type="InterPro" id="IPR055421">
    <property type="entry name" value="TMEM132_3rd"/>
</dbReference>
<evidence type="ECO:0000256" key="5">
    <source>
        <dbReference type="ARBA" id="ARBA00023136"/>
    </source>
</evidence>